<evidence type="ECO:0000313" key="2">
    <source>
        <dbReference type="EMBL" id="CAB1416404.1"/>
    </source>
</evidence>
<dbReference type="EMBL" id="CADEAL010000206">
    <property type="protein sequence ID" value="CAB1416404.1"/>
    <property type="molecule type" value="Genomic_DNA"/>
</dbReference>
<dbReference type="Proteomes" id="UP001153269">
    <property type="component" value="Unassembled WGS sequence"/>
</dbReference>
<accession>A0A9N7Y9N7</accession>
<proteinExistence type="predicted"/>
<dbReference type="AlphaFoldDB" id="A0A9N7Y9N7"/>
<sequence length="156" mass="17023">MQLEPLSGLSWSGCERRVSSQFIGSAAFQFTFQPVAPRPTDSERRTVAMCQADLCAGSPPRALSLLTEVVRNSGGRANGDRGGGGGDMPHCITSIQVLIKDGTRPPWLADKDQTGSSMRSLCSPDTTRKLREGMRPDDWFITISTQNPQMIDYETT</sequence>
<name>A0A9N7Y9N7_PLEPL</name>
<organism evidence="2 3">
    <name type="scientific">Pleuronectes platessa</name>
    <name type="common">European plaice</name>
    <dbReference type="NCBI Taxonomy" id="8262"/>
    <lineage>
        <taxon>Eukaryota</taxon>
        <taxon>Metazoa</taxon>
        <taxon>Chordata</taxon>
        <taxon>Craniata</taxon>
        <taxon>Vertebrata</taxon>
        <taxon>Euteleostomi</taxon>
        <taxon>Actinopterygii</taxon>
        <taxon>Neopterygii</taxon>
        <taxon>Teleostei</taxon>
        <taxon>Neoteleostei</taxon>
        <taxon>Acanthomorphata</taxon>
        <taxon>Carangaria</taxon>
        <taxon>Pleuronectiformes</taxon>
        <taxon>Pleuronectoidei</taxon>
        <taxon>Pleuronectidae</taxon>
        <taxon>Pleuronectes</taxon>
    </lineage>
</organism>
<gene>
    <name evidence="2" type="ORF">PLEPLA_LOCUS4195</name>
</gene>
<feature type="region of interest" description="Disordered" evidence="1">
    <location>
        <begin position="104"/>
        <end position="124"/>
    </location>
</feature>
<protein>
    <submittedName>
        <fullName evidence="2">Uncharacterized protein</fullName>
    </submittedName>
</protein>
<reference evidence="2" key="1">
    <citation type="submission" date="2020-03" db="EMBL/GenBank/DDBJ databases">
        <authorList>
            <person name="Weist P."/>
        </authorList>
    </citation>
    <scope>NUCLEOTIDE SEQUENCE</scope>
</reference>
<feature type="compositionally biased region" description="Polar residues" evidence="1">
    <location>
        <begin position="114"/>
        <end position="124"/>
    </location>
</feature>
<comment type="caution">
    <text evidence="2">The sequence shown here is derived from an EMBL/GenBank/DDBJ whole genome shotgun (WGS) entry which is preliminary data.</text>
</comment>
<keyword evidence="3" id="KW-1185">Reference proteome</keyword>
<evidence type="ECO:0000313" key="3">
    <source>
        <dbReference type="Proteomes" id="UP001153269"/>
    </source>
</evidence>
<evidence type="ECO:0000256" key="1">
    <source>
        <dbReference type="SAM" id="MobiDB-lite"/>
    </source>
</evidence>